<comment type="caution">
    <text evidence="2">The sequence shown here is derived from an EMBL/GenBank/DDBJ whole genome shotgun (WGS) entry which is preliminary data.</text>
</comment>
<evidence type="ECO:0000313" key="2">
    <source>
        <dbReference type="EMBL" id="KUJ44863.1"/>
    </source>
</evidence>
<dbReference type="RefSeq" id="WP_013734142.1">
    <property type="nucleotide sequence ID" value="NZ_LMWI01000002.1"/>
</dbReference>
<dbReference type="AlphaFoldDB" id="A0A9X0I162"/>
<dbReference type="GO" id="GO:0003677">
    <property type="term" value="F:DNA binding"/>
    <property type="evidence" value="ECO:0007669"/>
    <property type="project" value="InterPro"/>
</dbReference>
<sequence>MADCANGSFAARLRHLFDTRRKPGTGKPYTPDEVAKGTGLSTSYVNYLLNGERDNPTRSAIQQLANFFRVQPNYFFESVAPDVVSANVEVEADPDLETITVLARRMPAGPSRASLRAIVEQVAALEAQSKASGRRNQPE</sequence>
<dbReference type="InterPro" id="IPR010982">
    <property type="entry name" value="Lambda_DNA-bd_dom_sf"/>
</dbReference>
<dbReference type="EMBL" id="LMWI01000002">
    <property type="protein sequence ID" value="KUJ44863.1"/>
    <property type="molecule type" value="Genomic_DNA"/>
</dbReference>
<dbReference type="PROSITE" id="PS50943">
    <property type="entry name" value="HTH_CROC1"/>
    <property type="match status" value="1"/>
</dbReference>
<proteinExistence type="predicted"/>
<gene>
    <name evidence="2" type="ORF">ADL17_17140</name>
</gene>
<feature type="domain" description="HTH cro/C1-type" evidence="1">
    <location>
        <begin position="29"/>
        <end position="75"/>
    </location>
</feature>
<evidence type="ECO:0000313" key="3">
    <source>
        <dbReference type="Proteomes" id="UP000053246"/>
    </source>
</evidence>
<evidence type="ECO:0000259" key="1">
    <source>
        <dbReference type="PROSITE" id="PS50943"/>
    </source>
</evidence>
<organism evidence="2 3">
    <name type="scientific">Micromonospora maris</name>
    <dbReference type="NCBI Taxonomy" id="1003110"/>
    <lineage>
        <taxon>Bacteria</taxon>
        <taxon>Bacillati</taxon>
        <taxon>Actinomycetota</taxon>
        <taxon>Actinomycetes</taxon>
        <taxon>Micromonosporales</taxon>
        <taxon>Micromonosporaceae</taxon>
        <taxon>Micromonospora</taxon>
    </lineage>
</organism>
<dbReference type="Gene3D" id="1.10.260.40">
    <property type="entry name" value="lambda repressor-like DNA-binding domains"/>
    <property type="match status" value="1"/>
</dbReference>
<dbReference type="SMART" id="SM00530">
    <property type="entry name" value="HTH_XRE"/>
    <property type="match status" value="1"/>
</dbReference>
<dbReference type="CDD" id="cd00093">
    <property type="entry name" value="HTH_XRE"/>
    <property type="match status" value="1"/>
</dbReference>
<reference evidence="2 3" key="1">
    <citation type="submission" date="2015-10" db="EMBL/GenBank/DDBJ databases">
        <authorList>
            <person name="Ju K.-S."/>
            <person name="Doroghazi J.R."/>
            <person name="Metcalf W.W."/>
        </authorList>
    </citation>
    <scope>NUCLEOTIDE SEQUENCE [LARGE SCALE GENOMIC DNA]</scope>
    <source>
        <strain evidence="2 3">NRRL B-24793</strain>
    </source>
</reference>
<dbReference type="Pfam" id="PF01381">
    <property type="entry name" value="HTH_3"/>
    <property type="match status" value="1"/>
</dbReference>
<keyword evidence="3" id="KW-1185">Reference proteome</keyword>
<dbReference type="Proteomes" id="UP000053246">
    <property type="component" value="Unassembled WGS sequence"/>
</dbReference>
<dbReference type="InterPro" id="IPR001387">
    <property type="entry name" value="Cro/C1-type_HTH"/>
</dbReference>
<name>A0A9X0I162_9ACTN</name>
<accession>A0A9X0I162</accession>
<dbReference type="SUPFAM" id="SSF47413">
    <property type="entry name" value="lambda repressor-like DNA-binding domains"/>
    <property type="match status" value="1"/>
</dbReference>
<protein>
    <recommendedName>
        <fullName evidence="1">HTH cro/C1-type domain-containing protein</fullName>
    </recommendedName>
</protein>